<feature type="compositionally biased region" description="Basic residues" evidence="18">
    <location>
        <begin position="518"/>
        <end position="528"/>
    </location>
</feature>
<evidence type="ECO:0000256" key="14">
    <source>
        <dbReference type="ARBA" id="ARBA00080364"/>
    </source>
</evidence>
<dbReference type="InterPro" id="IPR002110">
    <property type="entry name" value="Ankyrin_rpt"/>
</dbReference>
<dbReference type="GO" id="GO:0003924">
    <property type="term" value="F:GTPase activity"/>
    <property type="evidence" value="ECO:0007669"/>
    <property type="project" value="InterPro"/>
</dbReference>
<dbReference type="InterPro" id="IPR037278">
    <property type="entry name" value="ARFGAP/RecO"/>
</dbReference>
<dbReference type="SMART" id="SM00175">
    <property type="entry name" value="RAB"/>
    <property type="match status" value="1"/>
</dbReference>
<sequence length="848" mass="91215">MNFQAGGGQSPQQQQSLAAAGAGGGGGGGGGQFGGAGPGAGGAGGPSQQLAGGPPQQFALSNSAAIRAEIQRFESVHPNIYAIYDLIERIEDLGLQNQIREHVISIEDSFVNSQEWTLSRSVPELKVGIVGNLSSGKSALVHRYLTGTYVQEESPEGGRFKKEIVVDGQSYLLLIRDEGGPPELQFAAWVDAVVFVFSLEDEISFQTVYNYFLRLCSYRSASEVPMVLVGTQDAISAANPRVIDDSRARKLSTDLKRCTYYETCATYGLNVERVFQDVAQKVVALRKKQQLAIGPCKSLPNSPSHSAVSAASIPAVHINQATNGGSSAFSDYSSSVPSTPSISQRELRIETIAASSTPTPIRKQSKRRSNIFTSRKGADLDRDKKALEGKVDSIGSGRAIPIKQGILLKRSGKSLNKEWKKKYVTLCDNGLLTYHPSLHDYMQNIHGKEIDLLRTTVKVPGKRLPRATPNPASTGASPRANGLVLERSNTQLGGSTASGPSDVLSSSPKLEPPPSPHANRKKHRRKKSTGTPRPDGPSSTAEDAEESFEFMVVSLTGQTWHFEASTAEERELWVQSVQAQILASLQGCRSAKDKTRLGNQNSALAVQAVRTARGNSFCIDCDSPNPDWASLNLGALMCIECSGIHRHLGAHLSRVRSLDLDDWPPELLAVMTAMGNALANSVWEGALDGYAKPGPEACREEKEHWIRAKYEQKLFLAPLPSSDVPLGQQLLRAVVEDDLRLLVMLLAHGSKEEVNETYGDGDGRTALHLSSAMANVVFTQLLIWYGVDVRSRDARGLTPLAYARRAGSQECVDILLQHGCPGEGGGLTPTPANGSSSAAELHRSPSLL</sequence>
<proteinExistence type="inferred from homology"/>
<dbReference type="PANTHER" id="PTHR45819:SF2">
    <property type="entry name" value="ARF-GAP WITH GTPASE, ANK REPEAT AND PH DOMAIN-CONTAINING PROTEIN 3"/>
    <property type="match status" value="1"/>
</dbReference>
<evidence type="ECO:0000313" key="22">
    <source>
        <dbReference type="Proteomes" id="UP000007648"/>
    </source>
</evidence>
<dbReference type="SMART" id="SM00105">
    <property type="entry name" value="ArfGap"/>
    <property type="match status" value="1"/>
</dbReference>
<evidence type="ECO:0000256" key="17">
    <source>
        <dbReference type="PROSITE-ProRule" id="PRU00288"/>
    </source>
</evidence>
<dbReference type="SUPFAM" id="SSF50729">
    <property type="entry name" value="PH domain-like"/>
    <property type="match status" value="1"/>
</dbReference>
<evidence type="ECO:0000256" key="4">
    <source>
        <dbReference type="ARBA" id="ARBA00022737"/>
    </source>
</evidence>
<gene>
    <name evidence="21" type="primary">AGAP3</name>
</gene>
<dbReference type="InterPro" id="IPR001849">
    <property type="entry name" value="PH_domain"/>
</dbReference>
<dbReference type="GO" id="GO:0005525">
    <property type="term" value="F:GTP binding"/>
    <property type="evidence" value="ECO:0007669"/>
    <property type="project" value="UniProtKB-KW"/>
</dbReference>
<dbReference type="Pfam" id="PF00071">
    <property type="entry name" value="Ras"/>
    <property type="match status" value="1"/>
</dbReference>
<feature type="domain" description="Arf-GAP" evidence="20">
    <location>
        <begin position="603"/>
        <end position="723"/>
    </location>
</feature>
<feature type="repeat" description="ANK" evidence="16">
    <location>
        <begin position="795"/>
        <end position="819"/>
    </location>
</feature>
<reference evidence="21" key="2">
    <citation type="submission" date="2025-08" db="UniProtKB">
        <authorList>
            <consortium name="Ensembl"/>
        </authorList>
    </citation>
    <scope>IDENTIFICATION</scope>
</reference>
<evidence type="ECO:0000256" key="9">
    <source>
        <dbReference type="ARBA" id="ARBA00023134"/>
    </source>
</evidence>
<dbReference type="SUPFAM" id="SSF57863">
    <property type="entry name" value="ArfGap/RecO-like zinc finger"/>
    <property type="match status" value="1"/>
</dbReference>
<keyword evidence="22" id="KW-1185">Reference proteome</keyword>
<keyword evidence="9" id="KW-0342">GTP-binding</keyword>
<reference evidence="21" key="3">
    <citation type="submission" date="2025-09" db="UniProtKB">
        <authorList>
            <consortium name="Ensembl"/>
        </authorList>
    </citation>
    <scope>IDENTIFICATION</scope>
</reference>
<evidence type="ECO:0000313" key="21">
    <source>
        <dbReference type="Ensembl" id="ENSSHAP00000023451.1"/>
    </source>
</evidence>
<dbReference type="CDD" id="cd01250">
    <property type="entry name" value="PH_AGAP"/>
    <property type="match status" value="1"/>
</dbReference>
<feature type="compositionally biased region" description="Gly residues" evidence="18">
    <location>
        <begin position="21"/>
        <end position="45"/>
    </location>
</feature>
<dbReference type="FunFam" id="1.10.220.150:FF:000001">
    <property type="entry name" value="Arf-GAP with GTPase, ANK repeat and PH domain-containing protein 1"/>
    <property type="match status" value="1"/>
</dbReference>
<keyword evidence="5" id="KW-0547">Nucleotide-binding</keyword>
<evidence type="ECO:0000256" key="13">
    <source>
        <dbReference type="ARBA" id="ARBA00078940"/>
    </source>
</evidence>
<evidence type="ECO:0000256" key="16">
    <source>
        <dbReference type="PROSITE-ProRule" id="PRU00023"/>
    </source>
</evidence>
<dbReference type="PROSITE" id="PS50003">
    <property type="entry name" value="PH_DOMAIN"/>
    <property type="match status" value="1"/>
</dbReference>
<dbReference type="InterPro" id="IPR027417">
    <property type="entry name" value="P-loop_NTPase"/>
</dbReference>
<dbReference type="Pfam" id="PF01412">
    <property type="entry name" value="ArfGap"/>
    <property type="match status" value="1"/>
</dbReference>
<dbReference type="SMART" id="SM00173">
    <property type="entry name" value="RAS"/>
    <property type="match status" value="1"/>
</dbReference>
<dbReference type="Ensembl" id="ENSSHAT00000024731.1">
    <property type="protein sequence ID" value="ENSSHAP00000023451.1"/>
    <property type="gene ID" value="ENSSHAG00000010281.2"/>
</dbReference>
<dbReference type="Gene3D" id="3.40.50.300">
    <property type="entry name" value="P-loop containing nucleotide triphosphate hydrolases"/>
    <property type="match status" value="1"/>
</dbReference>
<feature type="repeat" description="ANK" evidence="16">
    <location>
        <begin position="762"/>
        <end position="794"/>
    </location>
</feature>
<feature type="compositionally biased region" description="Low complexity" evidence="18">
    <location>
        <begin position="10"/>
        <end position="20"/>
    </location>
</feature>
<dbReference type="PRINTS" id="PR00405">
    <property type="entry name" value="REVINTRACTNG"/>
</dbReference>
<organism evidence="21 22">
    <name type="scientific">Sarcophilus harrisii</name>
    <name type="common">Tasmanian devil</name>
    <name type="synonym">Sarcophilus laniarius</name>
    <dbReference type="NCBI Taxonomy" id="9305"/>
    <lineage>
        <taxon>Eukaryota</taxon>
        <taxon>Metazoa</taxon>
        <taxon>Chordata</taxon>
        <taxon>Craniata</taxon>
        <taxon>Vertebrata</taxon>
        <taxon>Euteleostomi</taxon>
        <taxon>Mammalia</taxon>
        <taxon>Metatheria</taxon>
        <taxon>Dasyuromorphia</taxon>
        <taxon>Dasyuridae</taxon>
        <taxon>Sarcophilus</taxon>
    </lineage>
</organism>
<feature type="region of interest" description="Disordered" evidence="18">
    <location>
        <begin position="1"/>
        <end position="56"/>
    </location>
</feature>
<dbReference type="CDD" id="cd04103">
    <property type="entry name" value="Centaurin_gamma"/>
    <property type="match status" value="1"/>
</dbReference>
<dbReference type="FunFam" id="2.30.29.30:FF:000077">
    <property type="entry name" value="Arf-GAP with GTPase, ANK repeat and PH domain-containing protein 1"/>
    <property type="match status" value="1"/>
</dbReference>
<feature type="region of interest" description="Disordered" evidence="18">
    <location>
        <begin position="461"/>
        <end position="544"/>
    </location>
</feature>
<feature type="region of interest" description="Disordered" evidence="18">
    <location>
        <begin position="823"/>
        <end position="848"/>
    </location>
</feature>
<protein>
    <recommendedName>
        <fullName evidence="12">Arf-GAP with GTPase, ANK repeat and PH domain-containing protein 3</fullName>
    </recommendedName>
    <alternativeName>
        <fullName evidence="13">CRAM-associated GTPase</fullName>
    </alternativeName>
    <alternativeName>
        <fullName evidence="14">Centaurin-gamma-3</fullName>
    </alternativeName>
    <alternativeName>
        <fullName evidence="15">MR1-interacting protein</fullName>
    </alternativeName>
</protein>
<evidence type="ECO:0000256" key="5">
    <source>
        <dbReference type="ARBA" id="ARBA00022741"/>
    </source>
</evidence>
<comment type="subunit">
    <text evidence="11">Interacts with PML. Interacts with expanded polyglutamine proteins.</text>
</comment>
<evidence type="ECO:0000256" key="11">
    <source>
        <dbReference type="ARBA" id="ARBA00063337"/>
    </source>
</evidence>
<dbReference type="Gene3D" id="2.30.29.30">
    <property type="entry name" value="Pleckstrin-homology domain (PH domain)/Phosphotyrosine-binding domain (PTB)"/>
    <property type="match status" value="1"/>
</dbReference>
<dbReference type="PROSITE" id="PS51419">
    <property type="entry name" value="RAB"/>
    <property type="match status" value="1"/>
</dbReference>
<dbReference type="InterPro" id="IPR001164">
    <property type="entry name" value="ArfGAP_dom"/>
</dbReference>
<evidence type="ECO:0000256" key="7">
    <source>
        <dbReference type="ARBA" id="ARBA00022833"/>
    </source>
</evidence>
<dbReference type="GO" id="GO:0005096">
    <property type="term" value="F:GTPase activator activity"/>
    <property type="evidence" value="ECO:0007669"/>
    <property type="project" value="UniProtKB-KW"/>
</dbReference>
<dbReference type="Pfam" id="PF12796">
    <property type="entry name" value="Ank_2"/>
    <property type="match status" value="1"/>
</dbReference>
<dbReference type="SUPFAM" id="SSF52540">
    <property type="entry name" value="P-loop containing nucleoside triphosphate hydrolases"/>
    <property type="match status" value="1"/>
</dbReference>
<dbReference type="FunFam" id="2.30.29.30:FF:000109">
    <property type="entry name" value="Arf-GAP with GTPase, ANK repeat and PH domain-containing protein 1"/>
    <property type="match status" value="1"/>
</dbReference>
<dbReference type="InterPro" id="IPR051282">
    <property type="entry name" value="Arf-GAP_GTPase_ANK_PH"/>
</dbReference>
<reference evidence="21 22" key="1">
    <citation type="journal article" date="2011" name="Proc. Natl. Acad. Sci. U.S.A.">
        <title>Genetic diversity and population structure of the endangered marsupial Sarcophilus harrisii (Tasmanian devil).</title>
        <authorList>
            <person name="Miller W."/>
            <person name="Hayes V.M."/>
            <person name="Ratan A."/>
            <person name="Petersen D.C."/>
            <person name="Wittekindt N.E."/>
            <person name="Miller J."/>
            <person name="Walenz B."/>
            <person name="Knight J."/>
            <person name="Qi J."/>
            <person name="Zhao F."/>
            <person name="Wang Q."/>
            <person name="Bedoya-Reina O.C."/>
            <person name="Katiyar N."/>
            <person name="Tomsho L.P."/>
            <person name="Kasson L.M."/>
            <person name="Hardie R.A."/>
            <person name="Woodbridge P."/>
            <person name="Tindall E.A."/>
            <person name="Bertelsen M.F."/>
            <person name="Dixon D."/>
            <person name="Pyecroft S."/>
            <person name="Helgen K.M."/>
            <person name="Lesk A.M."/>
            <person name="Pringle T.H."/>
            <person name="Patterson N."/>
            <person name="Zhang Y."/>
            <person name="Kreiss A."/>
            <person name="Woods G.M."/>
            <person name="Jones M.E."/>
            <person name="Schuster S.C."/>
        </authorList>
    </citation>
    <scope>NUCLEOTIDE SEQUENCE [LARGE SCALE GENOMIC DNA]</scope>
</reference>
<evidence type="ECO:0000259" key="19">
    <source>
        <dbReference type="PROSITE" id="PS50003"/>
    </source>
</evidence>
<dbReference type="PROSITE" id="PS50297">
    <property type="entry name" value="ANK_REP_REGION"/>
    <property type="match status" value="2"/>
</dbReference>
<dbReference type="AlphaFoldDB" id="A0A7N4NHY8"/>
<dbReference type="GO" id="GO:0005634">
    <property type="term" value="C:nucleus"/>
    <property type="evidence" value="ECO:0007669"/>
    <property type="project" value="TreeGrafter"/>
</dbReference>
<dbReference type="SMART" id="SM00233">
    <property type="entry name" value="PH"/>
    <property type="match status" value="1"/>
</dbReference>
<comment type="similarity">
    <text evidence="1">Belongs to the centaurin gamma-like family.</text>
</comment>
<evidence type="ECO:0000256" key="1">
    <source>
        <dbReference type="ARBA" id="ARBA00005430"/>
    </source>
</evidence>
<dbReference type="SUPFAM" id="SSF48403">
    <property type="entry name" value="Ankyrin repeat"/>
    <property type="match status" value="1"/>
</dbReference>
<dbReference type="InterPro" id="IPR001806">
    <property type="entry name" value="Small_GTPase"/>
</dbReference>
<feature type="domain" description="PH" evidence="19">
    <location>
        <begin position="400"/>
        <end position="582"/>
    </location>
</feature>
<keyword evidence="3" id="KW-0479">Metal-binding</keyword>
<dbReference type="Gene3D" id="1.10.220.150">
    <property type="entry name" value="Arf GTPase activating protein"/>
    <property type="match status" value="1"/>
</dbReference>
<dbReference type="GeneTree" id="ENSGT00940000159586"/>
<feature type="compositionally biased region" description="Polar residues" evidence="18">
    <location>
        <begin position="487"/>
        <end position="499"/>
    </location>
</feature>
<dbReference type="InterPro" id="IPR011993">
    <property type="entry name" value="PH-like_dom_sf"/>
</dbReference>
<feature type="compositionally biased region" description="Low complexity" evidence="18">
    <location>
        <begin position="46"/>
        <end position="56"/>
    </location>
</feature>
<evidence type="ECO:0000256" key="10">
    <source>
        <dbReference type="ARBA" id="ARBA00054555"/>
    </source>
</evidence>
<dbReference type="FunFam" id="1.25.40.20:FF:000038">
    <property type="entry name" value="Arf-GAP with GTPase, ANK repeat and PH domain-containing protein 3"/>
    <property type="match status" value="1"/>
</dbReference>
<keyword evidence="7" id="KW-0862">Zinc</keyword>
<accession>A0A7N4NHY8</accession>
<evidence type="ECO:0000256" key="6">
    <source>
        <dbReference type="ARBA" id="ARBA00022771"/>
    </source>
</evidence>
<keyword evidence="6 17" id="KW-0863">Zinc-finger</keyword>
<evidence type="ECO:0000256" key="12">
    <source>
        <dbReference type="ARBA" id="ARBA00069132"/>
    </source>
</evidence>
<dbReference type="Gene3D" id="1.25.40.20">
    <property type="entry name" value="Ankyrin repeat-containing domain"/>
    <property type="match status" value="1"/>
</dbReference>
<keyword evidence="2" id="KW-0343">GTPase activation</keyword>
<dbReference type="InterPro" id="IPR038508">
    <property type="entry name" value="ArfGAP_dom_sf"/>
</dbReference>
<dbReference type="PROSITE" id="PS51421">
    <property type="entry name" value="RAS"/>
    <property type="match status" value="1"/>
</dbReference>
<evidence type="ECO:0000256" key="18">
    <source>
        <dbReference type="SAM" id="MobiDB-lite"/>
    </source>
</evidence>
<dbReference type="GO" id="GO:0008270">
    <property type="term" value="F:zinc ion binding"/>
    <property type="evidence" value="ECO:0007669"/>
    <property type="project" value="UniProtKB-KW"/>
</dbReference>
<feature type="region of interest" description="Disordered" evidence="18">
    <location>
        <begin position="357"/>
        <end position="377"/>
    </location>
</feature>
<evidence type="ECO:0000256" key="8">
    <source>
        <dbReference type="ARBA" id="ARBA00023043"/>
    </source>
</evidence>
<dbReference type="FunFam" id="3.40.50.300:FF:000178">
    <property type="entry name" value="Arf-GAP with GTPase, ANK repeat and PH domain-containing protein 1"/>
    <property type="match status" value="1"/>
</dbReference>
<keyword evidence="8 16" id="KW-0040">ANK repeat</keyword>
<name>A0A7N4NHY8_SARHA</name>
<comment type="function">
    <text evidence="10">GTPase-activating protein for the ADP ribosylation factor family. GTPase which may be involved in the degradation of expanded polyglutamine proteins through the ubiquitin-proteasome pathway.</text>
</comment>
<dbReference type="InterPro" id="IPR036770">
    <property type="entry name" value="Ankyrin_rpt-contain_sf"/>
</dbReference>
<keyword evidence="4" id="KW-0677">Repeat</keyword>
<dbReference type="PROSITE" id="PS50088">
    <property type="entry name" value="ANK_REPEAT"/>
    <property type="match status" value="2"/>
</dbReference>
<dbReference type="PROSITE" id="PS50115">
    <property type="entry name" value="ARFGAP"/>
    <property type="match status" value="1"/>
</dbReference>
<dbReference type="Proteomes" id="UP000007648">
    <property type="component" value="Unassembled WGS sequence"/>
</dbReference>
<evidence type="ECO:0000259" key="20">
    <source>
        <dbReference type="PROSITE" id="PS50115"/>
    </source>
</evidence>
<dbReference type="PANTHER" id="PTHR45819">
    <property type="entry name" value="CENTAURIN-GAMMA-1A"/>
    <property type="match status" value="1"/>
</dbReference>
<evidence type="ECO:0000256" key="2">
    <source>
        <dbReference type="ARBA" id="ARBA00022468"/>
    </source>
</evidence>
<evidence type="ECO:0000256" key="3">
    <source>
        <dbReference type="ARBA" id="ARBA00022723"/>
    </source>
</evidence>
<evidence type="ECO:0000256" key="15">
    <source>
        <dbReference type="ARBA" id="ARBA00081856"/>
    </source>
</evidence>